<dbReference type="Proteomes" id="UP000245942">
    <property type="component" value="Unassembled WGS sequence"/>
</dbReference>
<keyword evidence="2" id="KW-0472">Membrane</keyword>
<feature type="domain" description="NodB homology" evidence="4">
    <location>
        <begin position="78"/>
        <end position="315"/>
    </location>
</feature>
<keyword evidence="5" id="KW-0378">Hydrolase</keyword>
<keyword evidence="3" id="KW-0449">Lipoprotein</keyword>
<evidence type="ECO:0000256" key="3">
    <source>
        <dbReference type="ARBA" id="ARBA00023288"/>
    </source>
</evidence>
<keyword evidence="2" id="KW-0325">Glycoprotein</keyword>
<dbReference type="PANTHER" id="PTHR43123:SF1">
    <property type="entry name" value="POLYSACCHARIDE DEACETYLASE-RELATED"/>
    <property type="match status" value="1"/>
</dbReference>
<evidence type="ECO:0000259" key="4">
    <source>
        <dbReference type="PROSITE" id="PS51677"/>
    </source>
</evidence>
<dbReference type="GO" id="GO:0016810">
    <property type="term" value="F:hydrolase activity, acting on carbon-nitrogen (but not peptide) bonds"/>
    <property type="evidence" value="ECO:0007669"/>
    <property type="project" value="InterPro"/>
</dbReference>
<dbReference type="PANTHER" id="PTHR43123">
    <property type="entry name" value="POLYSACCHARIDE DEACETYLASE-RELATED"/>
    <property type="match status" value="1"/>
</dbReference>
<dbReference type="STRING" id="1684307.A0A316UEA1"/>
<dbReference type="OrthoDB" id="9970124at2759"/>
<protein>
    <submittedName>
        <fullName evidence="5">Glycoside hydrolase/deacetylase</fullName>
    </submittedName>
</protein>
<comment type="subcellular location">
    <subcellularLocation>
        <location evidence="1">Cell membrane</location>
        <topology evidence="1">Lipid-anchor</topology>
        <topology evidence="1">GPI-anchor</topology>
    </subcellularLocation>
</comment>
<evidence type="ECO:0000313" key="5">
    <source>
        <dbReference type="EMBL" id="PWN23530.1"/>
    </source>
</evidence>
<organism evidence="5 6">
    <name type="scientific">Pseudomicrostroma glucosiphilum</name>
    <dbReference type="NCBI Taxonomy" id="1684307"/>
    <lineage>
        <taxon>Eukaryota</taxon>
        <taxon>Fungi</taxon>
        <taxon>Dikarya</taxon>
        <taxon>Basidiomycota</taxon>
        <taxon>Ustilaginomycotina</taxon>
        <taxon>Exobasidiomycetes</taxon>
        <taxon>Microstromatales</taxon>
        <taxon>Microstromatales incertae sedis</taxon>
        <taxon>Pseudomicrostroma</taxon>
    </lineage>
</organism>
<keyword evidence="2" id="KW-0336">GPI-anchor</keyword>
<dbReference type="GO" id="GO:0005886">
    <property type="term" value="C:plasma membrane"/>
    <property type="evidence" value="ECO:0007669"/>
    <property type="project" value="UniProtKB-SubCell"/>
</dbReference>
<dbReference type="GeneID" id="37012995"/>
<evidence type="ECO:0000313" key="6">
    <source>
        <dbReference type="Proteomes" id="UP000245942"/>
    </source>
</evidence>
<sequence length="334" mass="36877">MKPFNAGPSHTSRDLIGYGSSPPSFTWPNGARLAISFVLNYEEGAENTLLNGDEAAEGFLTENGLGASVGGPLKERELSRESTYAYGSRVGFWRILGLFKKHGLTFTSWAVGKAVELNPAVVEAMEGAGCEVASHAYRWINYASLSPSTEQQHIRQAYEAIQKASPSSTPPLGWYTGRVSMHTRRLVYEHYKSQGLLEKYYDSDAYDDDLPYYLSPPVENPKEGEDKPVLIVPYTLEVNDMKFAIAPGFSSGVDFGAYLQATLDTLLAEAEEEGKSAMMTVGLHCRISGRPGRFGAVKDMVERVEKLHKEGKVWCANRGEIAAFWREKFPPQGL</sequence>
<evidence type="ECO:0000256" key="2">
    <source>
        <dbReference type="ARBA" id="ARBA00022622"/>
    </source>
</evidence>
<proteinExistence type="predicted"/>
<dbReference type="EMBL" id="KZ819321">
    <property type="protein sequence ID" value="PWN23530.1"/>
    <property type="molecule type" value="Genomic_DNA"/>
</dbReference>
<keyword evidence="6" id="KW-1185">Reference proteome</keyword>
<dbReference type="InterPro" id="IPR011330">
    <property type="entry name" value="Glyco_hydro/deAcase_b/a-brl"/>
</dbReference>
<dbReference type="SUPFAM" id="SSF88713">
    <property type="entry name" value="Glycoside hydrolase/deacetylase"/>
    <property type="match status" value="1"/>
</dbReference>
<dbReference type="GO" id="GO:0005975">
    <property type="term" value="P:carbohydrate metabolic process"/>
    <property type="evidence" value="ECO:0007669"/>
    <property type="project" value="InterPro"/>
</dbReference>
<reference evidence="5 6" key="1">
    <citation type="journal article" date="2018" name="Mol. Biol. Evol.">
        <title>Broad Genomic Sampling Reveals a Smut Pathogenic Ancestry of the Fungal Clade Ustilaginomycotina.</title>
        <authorList>
            <person name="Kijpornyongpan T."/>
            <person name="Mondo S.J."/>
            <person name="Barry K."/>
            <person name="Sandor L."/>
            <person name="Lee J."/>
            <person name="Lipzen A."/>
            <person name="Pangilinan J."/>
            <person name="LaButti K."/>
            <person name="Hainaut M."/>
            <person name="Henrissat B."/>
            <person name="Grigoriev I.V."/>
            <person name="Spatafora J.W."/>
            <person name="Aime M.C."/>
        </authorList>
    </citation>
    <scope>NUCLEOTIDE SEQUENCE [LARGE SCALE GENOMIC DNA]</scope>
    <source>
        <strain evidence="5 6">MCA 4718</strain>
    </source>
</reference>
<dbReference type="PROSITE" id="PS51677">
    <property type="entry name" value="NODB"/>
    <property type="match status" value="1"/>
</dbReference>
<dbReference type="AlphaFoldDB" id="A0A316UEA1"/>
<dbReference type="InterPro" id="IPR002509">
    <property type="entry name" value="NODB_dom"/>
</dbReference>
<accession>A0A316UEA1</accession>
<dbReference type="GO" id="GO:0098552">
    <property type="term" value="C:side of membrane"/>
    <property type="evidence" value="ECO:0007669"/>
    <property type="project" value="UniProtKB-KW"/>
</dbReference>
<gene>
    <name evidence="5" type="ORF">BCV69DRAFT_279457</name>
</gene>
<dbReference type="RefSeq" id="XP_025350690.1">
    <property type="nucleotide sequence ID" value="XM_025491261.1"/>
</dbReference>
<name>A0A316UEA1_9BASI</name>
<dbReference type="Pfam" id="PF01522">
    <property type="entry name" value="Polysacc_deac_1"/>
    <property type="match status" value="1"/>
</dbReference>
<dbReference type="Gene3D" id="3.20.20.370">
    <property type="entry name" value="Glycoside hydrolase/deacetylase"/>
    <property type="match status" value="1"/>
</dbReference>
<evidence type="ECO:0000256" key="1">
    <source>
        <dbReference type="ARBA" id="ARBA00004609"/>
    </source>
</evidence>